<evidence type="ECO:0000313" key="2">
    <source>
        <dbReference type="EMBL" id="KLV18313.1"/>
    </source>
</evidence>
<dbReference type="Gene3D" id="4.10.810.10">
    <property type="entry name" value="Virus Scaffolding Protein, Chain A"/>
    <property type="match status" value="1"/>
</dbReference>
<dbReference type="InterPro" id="IPR011188">
    <property type="entry name" value="UPF0302"/>
</dbReference>
<dbReference type="InterPro" id="IPR038091">
    <property type="entry name" value="UPF0302_N_sf"/>
</dbReference>
<accession>A0A0J1HX99</accession>
<dbReference type="InterPro" id="IPR014957">
    <property type="entry name" value="IDEAL_dom"/>
</dbReference>
<dbReference type="RefSeq" id="WP_016121618.1">
    <property type="nucleotide sequence ID" value="NZ_LDPG01000007.1"/>
</dbReference>
<dbReference type="InterPro" id="IPR014963">
    <property type="entry name" value="UPF0302_N"/>
</dbReference>
<dbReference type="AlphaFoldDB" id="A0A0J1HX99"/>
<dbReference type="Pfam" id="PF08864">
    <property type="entry name" value="UPF0302"/>
    <property type="match status" value="1"/>
</dbReference>
<sequence>MFTKIAKESKKNFLEWLINKDMLVNNEAIYLINYFINNYELLDKFHFVELEGLNKAPTTLEIRTKCGLKERQAHLEFIDKNKNFETNSISEVIHFLQYNPQLEVYIGIKMEKLLCIEILDIIEENPFYKDDKINIENVSVKAEEFLIHVLVSQEKKRLMKAIDLALDKRDEAEFLRFSKKYNELTYRFPILDVDVRKIKRLC</sequence>
<name>A0A0J1HX99_BACAN</name>
<feature type="domain" description="IDEAL" evidence="1">
    <location>
        <begin position="145"/>
        <end position="181"/>
    </location>
</feature>
<evidence type="ECO:0000259" key="1">
    <source>
        <dbReference type="SMART" id="SM00914"/>
    </source>
</evidence>
<protein>
    <submittedName>
        <fullName evidence="2">Ideal domain family protein</fullName>
    </submittedName>
</protein>
<dbReference type="Gene3D" id="3.40.1530.30">
    <property type="entry name" value="Uncharacterised family UPF0302, N-terminal domain"/>
    <property type="match status" value="1"/>
</dbReference>
<dbReference type="PIRSF" id="PIRSF007165">
    <property type="entry name" value="UCP007165"/>
    <property type="match status" value="1"/>
</dbReference>
<dbReference type="Pfam" id="PF08858">
    <property type="entry name" value="IDEAL"/>
    <property type="match status" value="1"/>
</dbReference>
<dbReference type="PATRIC" id="fig|1392.242.peg.5646"/>
<gene>
    <name evidence="2" type="ORF">ABW01_13100</name>
</gene>
<dbReference type="Proteomes" id="UP000035904">
    <property type="component" value="Unassembled WGS sequence"/>
</dbReference>
<comment type="caution">
    <text evidence="2">The sequence shown here is derived from an EMBL/GenBank/DDBJ whole genome shotgun (WGS) entry which is preliminary data.</text>
</comment>
<organism evidence="2 3">
    <name type="scientific">Bacillus anthracis</name>
    <name type="common">anthrax bacterium</name>
    <dbReference type="NCBI Taxonomy" id="1392"/>
    <lineage>
        <taxon>Bacteria</taxon>
        <taxon>Bacillati</taxon>
        <taxon>Bacillota</taxon>
        <taxon>Bacilli</taxon>
        <taxon>Bacillales</taxon>
        <taxon>Bacillaceae</taxon>
        <taxon>Bacillus</taxon>
        <taxon>Bacillus cereus group</taxon>
    </lineage>
</organism>
<dbReference type="EMBL" id="LDPG01000007">
    <property type="protein sequence ID" value="KLV18313.1"/>
    <property type="molecule type" value="Genomic_DNA"/>
</dbReference>
<evidence type="ECO:0000313" key="3">
    <source>
        <dbReference type="Proteomes" id="UP000035904"/>
    </source>
</evidence>
<proteinExistence type="predicted"/>
<reference evidence="2 3" key="1">
    <citation type="submission" date="2015-05" db="EMBL/GenBank/DDBJ databases">
        <title>Whole genome sequence and identification of bacterial endophytes from Costus igneus.</title>
        <authorList>
            <person name="Lee Y.P."/>
            <person name="Gan H.M."/>
            <person name="Eng W."/>
            <person name="Wheatley M.S."/>
            <person name="Caraballo A."/>
            <person name="Polter S."/>
            <person name="Savka M.A."/>
            <person name="Hudson A.O."/>
        </authorList>
    </citation>
    <scope>NUCLEOTIDE SEQUENCE [LARGE SCALE GENOMIC DNA]</scope>
    <source>
        <strain evidence="2 3">RIT375</strain>
    </source>
</reference>
<dbReference type="InterPro" id="IPR027393">
    <property type="entry name" value="Virus_scaffolding_prot_C"/>
</dbReference>
<dbReference type="SMART" id="SM00914">
    <property type="entry name" value="IDEAL"/>
    <property type="match status" value="1"/>
</dbReference>